<evidence type="ECO:0000313" key="4">
    <source>
        <dbReference type="Proteomes" id="UP001595962"/>
    </source>
</evidence>
<gene>
    <name evidence="3" type="ORF">ACFO3I_02120</name>
</gene>
<protein>
    <submittedName>
        <fullName evidence="3">DUF2147 domain-containing protein</fullName>
    </submittedName>
</protein>
<evidence type="ECO:0000313" key="3">
    <source>
        <dbReference type="EMBL" id="MFC4653813.1"/>
    </source>
</evidence>
<feature type="chain" id="PRO_5045180885" evidence="1">
    <location>
        <begin position="22"/>
        <end position="149"/>
    </location>
</feature>
<organism evidence="3 4">
    <name type="scientific">Rheinheimera marina</name>
    <dbReference type="NCBI Taxonomy" id="1774958"/>
    <lineage>
        <taxon>Bacteria</taxon>
        <taxon>Pseudomonadati</taxon>
        <taxon>Pseudomonadota</taxon>
        <taxon>Gammaproteobacteria</taxon>
        <taxon>Chromatiales</taxon>
        <taxon>Chromatiaceae</taxon>
        <taxon>Rheinheimera</taxon>
    </lineage>
</organism>
<reference evidence="4" key="1">
    <citation type="journal article" date="2019" name="Int. J. Syst. Evol. Microbiol.">
        <title>The Global Catalogue of Microorganisms (GCM) 10K type strain sequencing project: providing services to taxonomists for standard genome sequencing and annotation.</title>
        <authorList>
            <consortium name="The Broad Institute Genomics Platform"/>
            <consortium name="The Broad Institute Genome Sequencing Center for Infectious Disease"/>
            <person name="Wu L."/>
            <person name="Ma J."/>
        </authorList>
    </citation>
    <scope>NUCLEOTIDE SEQUENCE [LARGE SCALE GENOMIC DNA]</scope>
    <source>
        <strain evidence="4">DT28</strain>
    </source>
</reference>
<evidence type="ECO:0000259" key="2">
    <source>
        <dbReference type="Pfam" id="PF09917"/>
    </source>
</evidence>
<comment type="caution">
    <text evidence="3">The sequence shown here is derived from an EMBL/GenBank/DDBJ whole genome shotgun (WGS) entry which is preliminary data.</text>
</comment>
<sequence length="149" mass="16052">MKKICVSLFALALVAMGSVQANQPAASATVTGQWKTIDDETGQPKSVVEIYQDNGKLYGKVVEIFDPAKKAALCNECEGADKDQPVLGLVIIKGLSKDGDDYSDGDILDPKNGKLYSCTLSLANADQLNVRGYLGFSLLGRSQTWHRVK</sequence>
<dbReference type="EMBL" id="JBHSGB010000002">
    <property type="protein sequence ID" value="MFC4653813.1"/>
    <property type="molecule type" value="Genomic_DNA"/>
</dbReference>
<dbReference type="PANTHER" id="PTHR36919:SF3">
    <property type="entry name" value="BLL5882 PROTEIN"/>
    <property type="match status" value="1"/>
</dbReference>
<dbReference type="Proteomes" id="UP001595962">
    <property type="component" value="Unassembled WGS sequence"/>
</dbReference>
<feature type="signal peptide" evidence="1">
    <location>
        <begin position="1"/>
        <end position="21"/>
    </location>
</feature>
<name>A0ABV9JIN6_9GAMM</name>
<evidence type="ECO:0000256" key="1">
    <source>
        <dbReference type="SAM" id="SignalP"/>
    </source>
</evidence>
<dbReference type="InterPro" id="IPR019223">
    <property type="entry name" value="DUF2147"/>
</dbReference>
<dbReference type="RefSeq" id="WP_377331373.1">
    <property type="nucleotide sequence ID" value="NZ_JBHSGB010000002.1"/>
</dbReference>
<accession>A0ABV9JIN6</accession>
<keyword evidence="4" id="KW-1185">Reference proteome</keyword>
<feature type="domain" description="DUF2147" evidence="2">
    <location>
        <begin position="32"/>
        <end position="147"/>
    </location>
</feature>
<dbReference type="PANTHER" id="PTHR36919">
    <property type="entry name" value="BLR1215 PROTEIN"/>
    <property type="match status" value="1"/>
</dbReference>
<dbReference type="Pfam" id="PF09917">
    <property type="entry name" value="DUF2147"/>
    <property type="match status" value="1"/>
</dbReference>
<keyword evidence="1" id="KW-0732">Signal</keyword>
<dbReference type="Gene3D" id="2.40.128.520">
    <property type="match status" value="1"/>
</dbReference>
<proteinExistence type="predicted"/>